<dbReference type="Proteomes" id="UP000799118">
    <property type="component" value="Unassembled WGS sequence"/>
</dbReference>
<name>A0A6A4HVI4_9AGAR</name>
<evidence type="ECO:0000313" key="3">
    <source>
        <dbReference type="EMBL" id="KAE9401881.1"/>
    </source>
</evidence>
<keyword evidence="4" id="KW-1185">Reference proteome</keyword>
<organism evidence="3 4">
    <name type="scientific">Gymnopus androsaceus JB14</name>
    <dbReference type="NCBI Taxonomy" id="1447944"/>
    <lineage>
        <taxon>Eukaryota</taxon>
        <taxon>Fungi</taxon>
        <taxon>Dikarya</taxon>
        <taxon>Basidiomycota</taxon>
        <taxon>Agaricomycotina</taxon>
        <taxon>Agaricomycetes</taxon>
        <taxon>Agaricomycetidae</taxon>
        <taxon>Agaricales</taxon>
        <taxon>Marasmiineae</taxon>
        <taxon>Omphalotaceae</taxon>
        <taxon>Gymnopus</taxon>
    </lineage>
</organism>
<evidence type="ECO:0000256" key="2">
    <source>
        <dbReference type="SAM" id="SignalP"/>
    </source>
</evidence>
<evidence type="ECO:0000313" key="4">
    <source>
        <dbReference type="Proteomes" id="UP000799118"/>
    </source>
</evidence>
<sequence length="195" mass="20612">MIFSVILSLVIGAFVRASPFPQPTSASFGVNSLSLKHRTVEPTFPSSPSSCPICQQNYSSIQNCAEASPVLANFTEIIFNPGAFINIIECACTETFQSVFPQCVDCFEQTNQTDVLAAPDLDSVVQGMRNICALESTLLGGAASADGEVSSTSSAAIATSTASTSSQPRDMVLSMTWMYMISAVMTIAGFSHVLL</sequence>
<proteinExistence type="predicted"/>
<feature type="signal peptide" evidence="2">
    <location>
        <begin position="1"/>
        <end position="17"/>
    </location>
</feature>
<keyword evidence="1" id="KW-1133">Transmembrane helix</keyword>
<protein>
    <submittedName>
        <fullName evidence="3">Uncharacterized protein</fullName>
    </submittedName>
</protein>
<dbReference type="OrthoDB" id="3361196at2759"/>
<gene>
    <name evidence="3" type="ORF">BT96DRAFT_817352</name>
</gene>
<keyword evidence="1" id="KW-0812">Transmembrane</keyword>
<keyword evidence="2" id="KW-0732">Signal</keyword>
<keyword evidence="1" id="KW-0472">Membrane</keyword>
<accession>A0A6A4HVI4</accession>
<dbReference type="EMBL" id="ML769441">
    <property type="protein sequence ID" value="KAE9401881.1"/>
    <property type="molecule type" value="Genomic_DNA"/>
</dbReference>
<feature type="transmembrane region" description="Helical" evidence="1">
    <location>
        <begin position="171"/>
        <end position="194"/>
    </location>
</feature>
<evidence type="ECO:0000256" key="1">
    <source>
        <dbReference type="SAM" id="Phobius"/>
    </source>
</evidence>
<reference evidence="3" key="1">
    <citation type="journal article" date="2019" name="Environ. Microbiol.">
        <title>Fungal ecological strategies reflected in gene transcription - a case study of two litter decomposers.</title>
        <authorList>
            <person name="Barbi F."/>
            <person name="Kohler A."/>
            <person name="Barry K."/>
            <person name="Baskaran P."/>
            <person name="Daum C."/>
            <person name="Fauchery L."/>
            <person name="Ihrmark K."/>
            <person name="Kuo A."/>
            <person name="LaButti K."/>
            <person name="Lipzen A."/>
            <person name="Morin E."/>
            <person name="Grigoriev I.V."/>
            <person name="Henrissat B."/>
            <person name="Lindahl B."/>
            <person name="Martin F."/>
        </authorList>
    </citation>
    <scope>NUCLEOTIDE SEQUENCE</scope>
    <source>
        <strain evidence="3">JB14</strain>
    </source>
</reference>
<feature type="chain" id="PRO_5025569980" evidence="2">
    <location>
        <begin position="18"/>
        <end position="195"/>
    </location>
</feature>
<dbReference type="AlphaFoldDB" id="A0A6A4HVI4"/>